<keyword evidence="4 8" id="KW-0479">Metal-binding</keyword>
<evidence type="ECO:0000256" key="6">
    <source>
        <dbReference type="ARBA" id="ARBA00023004"/>
    </source>
</evidence>
<dbReference type="GO" id="GO:0016705">
    <property type="term" value="F:oxidoreductase activity, acting on paired donors, with incorporation or reduction of molecular oxygen"/>
    <property type="evidence" value="ECO:0007669"/>
    <property type="project" value="InterPro"/>
</dbReference>
<keyword evidence="5 9" id="KW-0560">Oxidoreductase</keyword>
<evidence type="ECO:0000256" key="8">
    <source>
        <dbReference type="PIRSR" id="PIRSR602403-1"/>
    </source>
</evidence>
<evidence type="ECO:0000256" key="5">
    <source>
        <dbReference type="ARBA" id="ARBA00023002"/>
    </source>
</evidence>
<name>A0A6A5YH00_9PLEO</name>
<evidence type="ECO:0000256" key="9">
    <source>
        <dbReference type="RuleBase" id="RU000461"/>
    </source>
</evidence>
<evidence type="ECO:0000313" key="10">
    <source>
        <dbReference type="EMBL" id="KAF2106366.1"/>
    </source>
</evidence>
<dbReference type="Pfam" id="PF00067">
    <property type="entry name" value="p450"/>
    <property type="match status" value="1"/>
</dbReference>
<dbReference type="SUPFAM" id="SSF48264">
    <property type="entry name" value="Cytochrome P450"/>
    <property type="match status" value="1"/>
</dbReference>
<dbReference type="GO" id="GO:0004497">
    <property type="term" value="F:monooxygenase activity"/>
    <property type="evidence" value="ECO:0007669"/>
    <property type="project" value="UniProtKB-KW"/>
</dbReference>
<dbReference type="InterPro" id="IPR017972">
    <property type="entry name" value="Cyt_P450_CS"/>
</dbReference>
<keyword evidence="8 9" id="KW-0349">Heme</keyword>
<evidence type="ECO:0000256" key="1">
    <source>
        <dbReference type="ARBA" id="ARBA00001971"/>
    </source>
</evidence>
<dbReference type="InterPro" id="IPR002403">
    <property type="entry name" value="Cyt_P450_E_grp-IV"/>
</dbReference>
<evidence type="ECO:0000256" key="3">
    <source>
        <dbReference type="ARBA" id="ARBA00010617"/>
    </source>
</evidence>
<dbReference type="Proteomes" id="UP000799770">
    <property type="component" value="Unassembled WGS sequence"/>
</dbReference>
<dbReference type="EMBL" id="ML977363">
    <property type="protein sequence ID" value="KAF2106366.1"/>
    <property type="molecule type" value="Genomic_DNA"/>
</dbReference>
<comment type="cofactor">
    <cofactor evidence="1 8">
        <name>heme</name>
        <dbReference type="ChEBI" id="CHEBI:30413"/>
    </cofactor>
</comment>
<keyword evidence="11" id="KW-1185">Reference proteome</keyword>
<dbReference type="PROSITE" id="PS00086">
    <property type="entry name" value="CYTOCHROME_P450"/>
    <property type="match status" value="1"/>
</dbReference>
<dbReference type="GO" id="GO:0005506">
    <property type="term" value="F:iron ion binding"/>
    <property type="evidence" value="ECO:0007669"/>
    <property type="project" value="InterPro"/>
</dbReference>
<proteinExistence type="inferred from homology"/>
<reference evidence="10" key="1">
    <citation type="journal article" date="2020" name="Stud. Mycol.">
        <title>101 Dothideomycetes genomes: a test case for predicting lifestyles and emergence of pathogens.</title>
        <authorList>
            <person name="Haridas S."/>
            <person name="Albert R."/>
            <person name="Binder M."/>
            <person name="Bloem J."/>
            <person name="Labutti K."/>
            <person name="Salamov A."/>
            <person name="Andreopoulos B."/>
            <person name="Baker S."/>
            <person name="Barry K."/>
            <person name="Bills G."/>
            <person name="Bluhm B."/>
            <person name="Cannon C."/>
            <person name="Castanera R."/>
            <person name="Culley D."/>
            <person name="Daum C."/>
            <person name="Ezra D."/>
            <person name="Gonzalez J."/>
            <person name="Henrissat B."/>
            <person name="Kuo A."/>
            <person name="Liang C."/>
            <person name="Lipzen A."/>
            <person name="Lutzoni F."/>
            <person name="Magnuson J."/>
            <person name="Mondo S."/>
            <person name="Nolan M."/>
            <person name="Ohm R."/>
            <person name="Pangilinan J."/>
            <person name="Park H.-J."/>
            <person name="Ramirez L."/>
            <person name="Alfaro M."/>
            <person name="Sun H."/>
            <person name="Tritt A."/>
            <person name="Yoshinaga Y."/>
            <person name="Zwiers L.-H."/>
            <person name="Turgeon B."/>
            <person name="Goodwin S."/>
            <person name="Spatafora J."/>
            <person name="Crous P."/>
            <person name="Grigoriev I."/>
        </authorList>
    </citation>
    <scope>NUCLEOTIDE SEQUENCE</scope>
    <source>
        <strain evidence="10">CBS 627.86</strain>
    </source>
</reference>
<dbReference type="OrthoDB" id="1844152at2759"/>
<keyword evidence="7 9" id="KW-0503">Monooxygenase</keyword>
<dbReference type="AlphaFoldDB" id="A0A6A5YH00"/>
<organism evidence="10 11">
    <name type="scientific">Lophiotrema nucula</name>
    <dbReference type="NCBI Taxonomy" id="690887"/>
    <lineage>
        <taxon>Eukaryota</taxon>
        <taxon>Fungi</taxon>
        <taxon>Dikarya</taxon>
        <taxon>Ascomycota</taxon>
        <taxon>Pezizomycotina</taxon>
        <taxon>Dothideomycetes</taxon>
        <taxon>Pleosporomycetidae</taxon>
        <taxon>Pleosporales</taxon>
        <taxon>Lophiotremataceae</taxon>
        <taxon>Lophiotrema</taxon>
    </lineage>
</organism>
<comment type="similarity">
    <text evidence="3 9">Belongs to the cytochrome P450 family.</text>
</comment>
<keyword evidence="6 8" id="KW-0408">Iron</keyword>
<comment type="pathway">
    <text evidence="2">Mycotoxin biosynthesis.</text>
</comment>
<dbReference type="InterPro" id="IPR001128">
    <property type="entry name" value="Cyt_P450"/>
</dbReference>
<dbReference type="CDD" id="cd11041">
    <property type="entry name" value="CYP503A1-like"/>
    <property type="match status" value="1"/>
</dbReference>
<gene>
    <name evidence="10" type="ORF">BDV96DRAFT_617385</name>
</gene>
<dbReference type="PRINTS" id="PR00465">
    <property type="entry name" value="EP450IV"/>
</dbReference>
<dbReference type="PANTHER" id="PTHR46206">
    <property type="entry name" value="CYTOCHROME P450"/>
    <property type="match status" value="1"/>
</dbReference>
<dbReference type="PANTHER" id="PTHR46206:SF6">
    <property type="entry name" value="CYTOCHROME P450 MONOOXYGENASE AN1598-RELATED"/>
    <property type="match status" value="1"/>
</dbReference>
<dbReference type="Gene3D" id="1.10.630.10">
    <property type="entry name" value="Cytochrome P450"/>
    <property type="match status" value="1"/>
</dbReference>
<sequence length="438" mass="49668">MGVQYPDSPFLLPTIGQPTVIYPLKLADEYKDYPENKLSVRKVLFDAFGGHYTQLGQYSHAMLSAVSRDLTKNIARTMNTLHDEVEFAFDQNIGRPNDWKSVRLEAAVLRMVALMNGRVLVGLPLSREDAFIEATTQYTSRAYKFADRLKSYPYGTRWAVGPFLYRSTVKRYQDEVARMLEPLINQRMAGKTISEDNDHGQVEAGEMIGWTMQYYKPGEMSYHRIAVDQLMISFSSIHTSTVTLLQALFDLAARPEYMEPLREEIREHSGDGRLDKYSVVKLKKLDSFMKESQRLNPQTHIAMIRKTTGSVKLSIGPELPNDTMLAVSTWESNNGPSIENPEIFDGFRFANMRGTPGNETKFQLAGTGRYATGFGFGDHACPGRFFAINEMKIIFAYLLDNYDMKAPNGRPQNLHKPTGTLYPDPMAEVLFKSRKIAT</sequence>
<evidence type="ECO:0000256" key="4">
    <source>
        <dbReference type="ARBA" id="ARBA00022723"/>
    </source>
</evidence>
<protein>
    <submittedName>
        <fullName evidence="10">Cytochrome P450</fullName>
    </submittedName>
</protein>
<evidence type="ECO:0000256" key="7">
    <source>
        <dbReference type="ARBA" id="ARBA00023033"/>
    </source>
</evidence>
<accession>A0A6A5YH00</accession>
<feature type="binding site" description="axial binding residue" evidence="8">
    <location>
        <position position="381"/>
    </location>
    <ligand>
        <name>heme</name>
        <dbReference type="ChEBI" id="CHEBI:30413"/>
    </ligand>
    <ligandPart>
        <name>Fe</name>
        <dbReference type="ChEBI" id="CHEBI:18248"/>
    </ligandPart>
</feature>
<dbReference type="InterPro" id="IPR036396">
    <property type="entry name" value="Cyt_P450_sf"/>
</dbReference>
<evidence type="ECO:0000256" key="2">
    <source>
        <dbReference type="ARBA" id="ARBA00004685"/>
    </source>
</evidence>
<evidence type="ECO:0000313" key="11">
    <source>
        <dbReference type="Proteomes" id="UP000799770"/>
    </source>
</evidence>
<dbReference type="GO" id="GO:0020037">
    <property type="term" value="F:heme binding"/>
    <property type="evidence" value="ECO:0007669"/>
    <property type="project" value="InterPro"/>
</dbReference>